<dbReference type="Gene3D" id="3.40.50.300">
    <property type="entry name" value="P-loop containing nucleotide triphosphate hydrolases"/>
    <property type="match status" value="3"/>
</dbReference>
<evidence type="ECO:0000259" key="4">
    <source>
        <dbReference type="SMART" id="SM00491"/>
    </source>
</evidence>
<dbReference type="Proteomes" id="UP000308037">
    <property type="component" value="Unassembled WGS sequence"/>
</dbReference>
<dbReference type="GO" id="GO:0006139">
    <property type="term" value="P:nucleobase-containing compound metabolic process"/>
    <property type="evidence" value="ECO:0007669"/>
    <property type="project" value="InterPro"/>
</dbReference>
<reference evidence="5 6" key="1">
    <citation type="submission" date="2019-04" db="EMBL/GenBank/DDBJ databases">
        <title>Natronomonas sp. F20-122 a newhaloarchaeon isolated from a saline saltern of Isla Bacuta, Huelva, Spain.</title>
        <authorList>
            <person name="Duran-Viseras A."/>
            <person name="Sanchez-Porro C."/>
            <person name="Ventosa A."/>
        </authorList>
    </citation>
    <scope>NUCLEOTIDE SEQUENCE [LARGE SCALE GENOMIC DNA]</scope>
    <source>
        <strain evidence="5 6">F20-122</strain>
    </source>
</reference>
<evidence type="ECO:0000256" key="1">
    <source>
        <dbReference type="ARBA" id="ARBA00023125"/>
    </source>
</evidence>
<keyword evidence="5" id="KW-0378">Hydrolase</keyword>
<feature type="region of interest" description="Disordered" evidence="2">
    <location>
        <begin position="548"/>
        <end position="582"/>
    </location>
</feature>
<dbReference type="GO" id="GO:0003677">
    <property type="term" value="F:DNA binding"/>
    <property type="evidence" value="ECO:0007669"/>
    <property type="project" value="UniProtKB-KW"/>
</dbReference>
<proteinExistence type="predicted"/>
<dbReference type="PANTHER" id="PTHR11472">
    <property type="entry name" value="DNA REPAIR DEAD HELICASE RAD3/XP-D SUBFAMILY MEMBER"/>
    <property type="match status" value="1"/>
</dbReference>
<comment type="caution">
    <text evidence="5">The sequence shown here is derived from an EMBL/GenBank/DDBJ whole genome shotgun (WGS) entry which is preliminary data.</text>
</comment>
<dbReference type="Pfam" id="PF13307">
    <property type="entry name" value="Helicase_C_2"/>
    <property type="match status" value="1"/>
</dbReference>
<evidence type="ECO:0000313" key="5">
    <source>
        <dbReference type="EMBL" id="TKR24888.1"/>
    </source>
</evidence>
<dbReference type="OrthoDB" id="76985at2157"/>
<accession>A0A4U5JAQ3</accession>
<feature type="domain" description="Helicase ATP-binding" evidence="3">
    <location>
        <begin position="11"/>
        <end position="347"/>
    </location>
</feature>
<protein>
    <submittedName>
        <fullName evidence="5">ATP-dependent DNA helicase</fullName>
    </submittedName>
</protein>
<dbReference type="RefSeq" id="WP_137277310.1">
    <property type="nucleotide sequence ID" value="NZ_QKNX01000006.1"/>
</dbReference>
<dbReference type="SUPFAM" id="SSF52540">
    <property type="entry name" value="P-loop containing nucleoside triphosphate hydrolases"/>
    <property type="match status" value="1"/>
</dbReference>
<dbReference type="SMART" id="SM00487">
    <property type="entry name" value="DEXDc"/>
    <property type="match status" value="1"/>
</dbReference>
<keyword evidence="5" id="KW-0547">Nucleotide-binding</keyword>
<dbReference type="Pfam" id="PF06733">
    <property type="entry name" value="DEAD_2"/>
    <property type="match status" value="1"/>
</dbReference>
<sequence>MDASRIAAEFPAPSFRGAQEKALSDIRDAFEAGNDVVLVRAPTGSGKSLLARAIAGCARRDGEDAPSLPTGAYYTTPQVSQLDDVAGDELLEDLNIVRGKSNYSCILPGDTSTPVNRAPCARERGFNCPVTHRCPYFADRATASNGSIAAMTLAYFMQTAGSEVFGERDVVVIDEAHGLSEWAEMYATIELSPATVPVWGSHRPPEIEDVSDVEPYAETLIDACGRRQEELRGRVELSESEAEERDQLAELIRDLGWFLEDLRDADSPTVWVADQSERGTHEDPRGGAVQIKPLDPARYLHHTVWNRGAKFALLSATMLDKKAFCRGAGLDPATVTMVDVPHTFPVENRPLYDVTRGKMTYEHRDETLPKVARTIVRLIAKHDDEKGLIHAHSYAIAERLFELLEEFGVGDRIRRHDTENRDAALSGWKRDGDPDVFISVKMEEALDLRGDLCRWQVLCKAPYPNTNDSRVARRLEDGQWGWYYRAALRTVIQACGRVVRAPDDYGATYLADSSLLDLFDRARTDMPPWFEAQVDRLEAPDLPPFDPALALGDADRTNRGRRRSNATRNIDDHPLSDVWGDG</sequence>
<keyword evidence="5" id="KW-0067">ATP-binding</keyword>
<gene>
    <name evidence="5" type="ORF">DM868_13225</name>
</gene>
<dbReference type="InterPro" id="IPR014001">
    <property type="entry name" value="Helicase_ATP-bd"/>
</dbReference>
<dbReference type="InterPro" id="IPR045028">
    <property type="entry name" value="DinG/Rad3-like"/>
</dbReference>
<keyword evidence="1" id="KW-0238">DNA-binding</keyword>
<dbReference type="GO" id="GO:0016818">
    <property type="term" value="F:hydrolase activity, acting on acid anhydrides, in phosphorus-containing anhydrides"/>
    <property type="evidence" value="ECO:0007669"/>
    <property type="project" value="InterPro"/>
</dbReference>
<dbReference type="AlphaFoldDB" id="A0A4U5JAQ3"/>
<dbReference type="PANTHER" id="PTHR11472:SF34">
    <property type="entry name" value="REGULATOR OF TELOMERE ELONGATION HELICASE 1"/>
    <property type="match status" value="1"/>
</dbReference>
<evidence type="ECO:0000256" key="2">
    <source>
        <dbReference type="SAM" id="MobiDB-lite"/>
    </source>
</evidence>
<dbReference type="InterPro" id="IPR027417">
    <property type="entry name" value="P-loop_NTPase"/>
</dbReference>
<keyword evidence="6" id="KW-1185">Reference proteome</keyword>
<evidence type="ECO:0000259" key="3">
    <source>
        <dbReference type="SMART" id="SM00487"/>
    </source>
</evidence>
<dbReference type="GO" id="GO:0005524">
    <property type="term" value="F:ATP binding"/>
    <property type="evidence" value="ECO:0007669"/>
    <property type="project" value="InterPro"/>
</dbReference>
<dbReference type="InterPro" id="IPR006555">
    <property type="entry name" value="ATP-dep_Helicase_C"/>
</dbReference>
<feature type="domain" description="ATP-dependent helicase C-terminal" evidence="4">
    <location>
        <begin position="394"/>
        <end position="517"/>
    </location>
</feature>
<evidence type="ECO:0000313" key="6">
    <source>
        <dbReference type="Proteomes" id="UP000308037"/>
    </source>
</evidence>
<dbReference type="EMBL" id="QKNX01000006">
    <property type="protein sequence ID" value="TKR24888.1"/>
    <property type="molecule type" value="Genomic_DNA"/>
</dbReference>
<dbReference type="SMART" id="SM00491">
    <property type="entry name" value="HELICc2"/>
    <property type="match status" value="1"/>
</dbReference>
<dbReference type="GO" id="GO:0003678">
    <property type="term" value="F:DNA helicase activity"/>
    <property type="evidence" value="ECO:0007669"/>
    <property type="project" value="InterPro"/>
</dbReference>
<organism evidence="5 6">
    <name type="scientific">Natronomonas salsuginis</name>
    <dbReference type="NCBI Taxonomy" id="2217661"/>
    <lineage>
        <taxon>Archaea</taxon>
        <taxon>Methanobacteriati</taxon>
        <taxon>Methanobacteriota</taxon>
        <taxon>Stenosarchaea group</taxon>
        <taxon>Halobacteria</taxon>
        <taxon>Halobacteriales</taxon>
        <taxon>Natronomonadaceae</taxon>
        <taxon>Natronomonas</taxon>
    </lineage>
</organism>
<dbReference type="InterPro" id="IPR010614">
    <property type="entry name" value="RAD3-like_helicase_DEAD"/>
</dbReference>
<name>A0A4U5JAQ3_9EURY</name>
<keyword evidence="5" id="KW-0347">Helicase</keyword>